<dbReference type="eggNOG" id="COG0456">
    <property type="taxonomic scope" value="Bacteria"/>
</dbReference>
<dbReference type="GO" id="GO:0016747">
    <property type="term" value="F:acyltransferase activity, transferring groups other than amino-acyl groups"/>
    <property type="evidence" value="ECO:0007669"/>
    <property type="project" value="InterPro"/>
</dbReference>
<gene>
    <name evidence="2" type="ORF">GORHZ_169_00230</name>
</gene>
<dbReference type="Pfam" id="PF00583">
    <property type="entry name" value="Acetyltransf_1"/>
    <property type="match status" value="1"/>
</dbReference>
<organism evidence="2 3">
    <name type="scientific">Gordonia rhizosphera NBRC 16068</name>
    <dbReference type="NCBI Taxonomy" id="1108045"/>
    <lineage>
        <taxon>Bacteria</taxon>
        <taxon>Bacillati</taxon>
        <taxon>Actinomycetota</taxon>
        <taxon>Actinomycetes</taxon>
        <taxon>Mycobacteriales</taxon>
        <taxon>Gordoniaceae</taxon>
        <taxon>Gordonia</taxon>
    </lineage>
</organism>
<dbReference type="InterPro" id="IPR032875">
    <property type="entry name" value="Succ_CoA_lig_flav_dom"/>
</dbReference>
<dbReference type="PROSITE" id="PS51186">
    <property type="entry name" value="GNAT"/>
    <property type="match status" value="1"/>
</dbReference>
<dbReference type="OrthoDB" id="190266at2"/>
<name>K6WJE0_9ACTN</name>
<dbReference type="GO" id="GO:0016874">
    <property type="term" value="F:ligase activity"/>
    <property type="evidence" value="ECO:0007669"/>
    <property type="project" value="UniProtKB-KW"/>
</dbReference>
<dbReference type="EMBL" id="BAHC01000169">
    <property type="protein sequence ID" value="GAB92277.1"/>
    <property type="molecule type" value="Genomic_DNA"/>
</dbReference>
<dbReference type="SUPFAM" id="SSF52210">
    <property type="entry name" value="Succinyl-CoA synthetase domains"/>
    <property type="match status" value="2"/>
</dbReference>
<dbReference type="AlphaFoldDB" id="K6WJE0"/>
<dbReference type="SUPFAM" id="SSF55729">
    <property type="entry name" value="Acyl-CoA N-acyltransferases (Nat)"/>
    <property type="match status" value="1"/>
</dbReference>
<sequence>MADYPHELERPGLLRDGRSILIRPATSDDVETVLQFYGRLSRRSVAMRTLGPVFTMNREATETFVNADHISRVVLLAMLDDNVIGMADYARSPTEIDRADIAFTVEDAYQGMGLGGLLLEHLAAAARDRGIEVFEADVLAENLPMIRTLQSSGYLVEFGDDSEIQHAELAVDPRRQVLARSERRQRTAIRSSLHPVFAPRSVAVVGASRKERTVGNAVIRNLRDGGFQGTLHAVNPHATEVDGIPAVPSVSGLDDLDLAVVTVPSAAVPQVLEECASVNVDAVIVVSTEMDGSGGDRGTEMLRYARGHGMRLVGPNCMGVISLRSDVNLVATFSPAIPTRGRVSMASQSGPLGLAVLDHARRLGLGFSGFVSLGDSLDVSPNDLLQWWETDRSTGVVLLHLDTFGNPRKFARAARRLAVRKPVIAVHPGTFQTTGTRVSPSGAPTESDAVLGALFTQAGVIRTRTMQEMFDTALMLAHQPVPPGPRIAILTNAEGPGALAAGACRAAGLVLAELQSETLHALSQTGHHPTANPVDLTPDATNGDYGTALRALLSDRGVDAVIVLFIPPLVEQSAPIAQALVDECSAMPTKPVLASFLSREGIIDELRIDATRAIPTYRFPESAATALGHAVSYGNWLRLPGGVIRVPPNILVAEARILVRAFGPGPLSAAQVHKLLSCFGIRTLSDDPSGQDMTLRVLDDPIFGPVLALGSADHYARLFGDVVYRITPLTDRDAHLMVQSLRSYPVLNGAADRPAVDVDALVDVLLRVSTMVESIPELALLAAHRIRVHPAGAGVTFLETDITLTEPSVGRTVREATVEPG</sequence>
<dbReference type="SMART" id="SM00881">
    <property type="entry name" value="CoA_binding"/>
    <property type="match status" value="1"/>
</dbReference>
<dbReference type="InterPro" id="IPR016102">
    <property type="entry name" value="Succinyl-CoA_synth-like"/>
</dbReference>
<dbReference type="Gene3D" id="3.30.470.20">
    <property type="entry name" value="ATP-grasp fold, B domain"/>
    <property type="match status" value="1"/>
</dbReference>
<keyword evidence="3" id="KW-1185">Reference proteome</keyword>
<dbReference type="PANTHER" id="PTHR42793:SF1">
    <property type="entry name" value="PEPTIDYL-LYSINE N-ACETYLTRANSFERASE PATZ"/>
    <property type="match status" value="1"/>
</dbReference>
<dbReference type="Gene3D" id="3.40.50.720">
    <property type="entry name" value="NAD(P)-binding Rossmann-like Domain"/>
    <property type="match status" value="1"/>
</dbReference>
<feature type="domain" description="N-acetyltransferase" evidence="1">
    <location>
        <begin position="20"/>
        <end position="174"/>
    </location>
</feature>
<reference evidence="2 3" key="1">
    <citation type="submission" date="2012-08" db="EMBL/GenBank/DDBJ databases">
        <title>Whole genome shotgun sequence of Gordonia rhizosphera NBRC 16068.</title>
        <authorList>
            <person name="Takarada H."/>
            <person name="Isaki S."/>
            <person name="Hosoyama A."/>
            <person name="Tsuchikane K."/>
            <person name="Katsumata H."/>
            <person name="Baba S."/>
            <person name="Ohji S."/>
            <person name="Yamazaki S."/>
            <person name="Fujita N."/>
        </authorList>
    </citation>
    <scope>NUCLEOTIDE SEQUENCE [LARGE SCALE GENOMIC DNA]</scope>
    <source>
        <strain evidence="2 3">NBRC 16068</strain>
    </source>
</reference>
<proteinExistence type="predicted"/>
<dbReference type="InterPro" id="IPR003781">
    <property type="entry name" value="CoA-bd"/>
</dbReference>
<protein>
    <submittedName>
        <fullName evidence="2">Putative acetate--CoA ligase</fullName>
    </submittedName>
</protein>
<accession>K6WJE0</accession>
<dbReference type="PANTHER" id="PTHR42793">
    <property type="entry name" value="COA BINDING DOMAIN CONTAINING PROTEIN"/>
    <property type="match status" value="1"/>
</dbReference>
<dbReference type="InterPro" id="IPR016181">
    <property type="entry name" value="Acyl_CoA_acyltransferase"/>
</dbReference>
<dbReference type="SUPFAM" id="SSF51735">
    <property type="entry name" value="NAD(P)-binding Rossmann-fold domains"/>
    <property type="match status" value="1"/>
</dbReference>
<dbReference type="eggNOG" id="COG1042">
    <property type="taxonomic scope" value="Bacteria"/>
</dbReference>
<dbReference type="Pfam" id="PF13380">
    <property type="entry name" value="CoA_binding_2"/>
    <property type="match status" value="1"/>
</dbReference>
<evidence type="ECO:0000313" key="2">
    <source>
        <dbReference type="EMBL" id="GAB92277.1"/>
    </source>
</evidence>
<dbReference type="Pfam" id="PF13607">
    <property type="entry name" value="Succ_CoA_lig"/>
    <property type="match status" value="1"/>
</dbReference>
<dbReference type="InterPro" id="IPR036291">
    <property type="entry name" value="NAD(P)-bd_dom_sf"/>
</dbReference>
<dbReference type="Gene3D" id="3.40.630.30">
    <property type="match status" value="1"/>
</dbReference>
<dbReference type="RefSeq" id="WP_006336542.1">
    <property type="nucleotide sequence ID" value="NZ_BAHC01000169.1"/>
</dbReference>
<dbReference type="Gene3D" id="3.40.50.261">
    <property type="entry name" value="Succinyl-CoA synthetase domains"/>
    <property type="match status" value="2"/>
</dbReference>
<keyword evidence="2" id="KW-0436">Ligase</keyword>
<dbReference type="STRING" id="1108045.GORHZ_169_00230"/>
<evidence type="ECO:0000313" key="3">
    <source>
        <dbReference type="Proteomes" id="UP000008363"/>
    </source>
</evidence>
<evidence type="ECO:0000259" key="1">
    <source>
        <dbReference type="PROSITE" id="PS51186"/>
    </source>
</evidence>
<dbReference type="Pfam" id="PF13549">
    <property type="entry name" value="ATP-grasp_5"/>
    <property type="match status" value="1"/>
</dbReference>
<dbReference type="Proteomes" id="UP000008363">
    <property type="component" value="Unassembled WGS sequence"/>
</dbReference>
<comment type="caution">
    <text evidence="2">The sequence shown here is derived from an EMBL/GenBank/DDBJ whole genome shotgun (WGS) entry which is preliminary data.</text>
</comment>
<dbReference type="InterPro" id="IPR000182">
    <property type="entry name" value="GNAT_dom"/>
</dbReference>